<accession>A0A6N7UYY2</accession>
<dbReference type="InterPro" id="IPR050362">
    <property type="entry name" value="Cation-dep_OMT"/>
</dbReference>
<dbReference type="InterPro" id="IPR029063">
    <property type="entry name" value="SAM-dependent_MTases_sf"/>
</dbReference>
<dbReference type="GO" id="GO:0030488">
    <property type="term" value="P:tRNA methylation"/>
    <property type="evidence" value="ECO:0007669"/>
    <property type="project" value="UniProtKB-UniRule"/>
</dbReference>
<dbReference type="GO" id="GO:0008757">
    <property type="term" value="F:S-adenosylmethionine-dependent methyltransferase activity"/>
    <property type="evidence" value="ECO:0007669"/>
    <property type="project" value="TreeGrafter"/>
</dbReference>
<evidence type="ECO:0000256" key="1">
    <source>
        <dbReference type="ARBA" id="ARBA00022603"/>
    </source>
</evidence>
<comment type="catalytic activity">
    <reaction evidence="4">
        <text>5-hydroxyuridine(34) in tRNA + S-adenosyl-L-methionine = 5-methoxyuridine(34) in tRNA + S-adenosyl-L-homocysteine + H(+)</text>
        <dbReference type="Rhea" id="RHEA:60524"/>
        <dbReference type="Rhea" id="RHEA-COMP:13381"/>
        <dbReference type="Rhea" id="RHEA-COMP:15591"/>
        <dbReference type="ChEBI" id="CHEBI:15378"/>
        <dbReference type="ChEBI" id="CHEBI:57856"/>
        <dbReference type="ChEBI" id="CHEBI:59789"/>
        <dbReference type="ChEBI" id="CHEBI:136877"/>
        <dbReference type="ChEBI" id="CHEBI:143860"/>
    </reaction>
</comment>
<protein>
    <recommendedName>
        <fullName evidence="4">tRNA 5-hydroxyuridine methyltransferase</fullName>
        <ecNumber evidence="4">2.1.1.-</ecNumber>
    </recommendedName>
    <alternativeName>
        <fullName evidence="4">ho5U methyltransferase</fullName>
    </alternativeName>
</protein>
<reference evidence="5 6" key="1">
    <citation type="submission" date="2019-08" db="EMBL/GenBank/DDBJ databases">
        <title>In-depth cultivation of the pig gut microbiome towards novel bacterial diversity and tailored functional studies.</title>
        <authorList>
            <person name="Wylensek D."/>
            <person name="Hitch T.C.A."/>
            <person name="Clavel T."/>
        </authorList>
    </citation>
    <scope>NUCLEOTIDE SEQUENCE [LARGE SCALE GENOMIC DNA]</scope>
    <source>
        <strain evidence="5 6">68-1-5</strain>
    </source>
</reference>
<dbReference type="RefSeq" id="WP_154475761.1">
    <property type="nucleotide sequence ID" value="NZ_VULY01000018.1"/>
</dbReference>
<dbReference type="EMBL" id="VULY01000018">
    <property type="protein sequence ID" value="MSR93060.1"/>
    <property type="molecule type" value="Genomic_DNA"/>
</dbReference>
<evidence type="ECO:0000256" key="3">
    <source>
        <dbReference type="ARBA" id="ARBA00022691"/>
    </source>
</evidence>
<feature type="binding site" evidence="4">
    <location>
        <position position="37"/>
    </location>
    <ligand>
        <name>S-adenosyl-L-methionine</name>
        <dbReference type="ChEBI" id="CHEBI:59789"/>
    </ligand>
</feature>
<dbReference type="InterPro" id="IPR002935">
    <property type="entry name" value="SAM_O-MeTrfase"/>
</dbReference>
<dbReference type="CDD" id="cd02440">
    <property type="entry name" value="AdoMet_MTases"/>
    <property type="match status" value="1"/>
</dbReference>
<dbReference type="Gene3D" id="3.40.50.150">
    <property type="entry name" value="Vaccinia Virus protein VP39"/>
    <property type="match status" value="1"/>
</dbReference>
<evidence type="ECO:0000313" key="6">
    <source>
        <dbReference type="Proteomes" id="UP000434409"/>
    </source>
</evidence>
<evidence type="ECO:0000256" key="4">
    <source>
        <dbReference type="HAMAP-Rule" id="MF_02217"/>
    </source>
</evidence>
<dbReference type="PROSITE" id="PS51682">
    <property type="entry name" value="SAM_OMT_I"/>
    <property type="match status" value="1"/>
</dbReference>
<feature type="binding site" evidence="4">
    <location>
        <position position="157"/>
    </location>
    <ligand>
        <name>Mg(2+)</name>
        <dbReference type="ChEBI" id="CHEBI:18420"/>
    </ligand>
</feature>
<keyword evidence="1 4" id="KW-0489">Methyltransferase</keyword>
<keyword evidence="2 4" id="KW-0808">Transferase</keyword>
<proteinExistence type="inferred from homology"/>
<feature type="binding site" evidence="4">
    <location>
        <position position="131"/>
    </location>
    <ligand>
        <name>Mg(2+)</name>
        <dbReference type="ChEBI" id="CHEBI:18420"/>
    </ligand>
</feature>
<dbReference type="InterPro" id="IPR043675">
    <property type="entry name" value="TrmR_methyltr"/>
</dbReference>
<dbReference type="Proteomes" id="UP000434409">
    <property type="component" value="Unassembled WGS sequence"/>
</dbReference>
<organism evidence="5 6">
    <name type="scientific">Suipraeoptans intestinalis</name>
    <dbReference type="NCBI Taxonomy" id="2606628"/>
    <lineage>
        <taxon>Bacteria</taxon>
        <taxon>Bacillati</taxon>
        <taxon>Bacillota</taxon>
        <taxon>Clostridia</taxon>
        <taxon>Lachnospirales</taxon>
        <taxon>Lachnospiraceae</taxon>
        <taxon>Suipraeoptans</taxon>
    </lineage>
</organism>
<name>A0A6N7UYY2_9FIRM</name>
<feature type="binding site" evidence="4">
    <location>
        <position position="67"/>
    </location>
    <ligand>
        <name>S-adenosyl-L-methionine</name>
        <dbReference type="ChEBI" id="CHEBI:59789"/>
    </ligand>
</feature>
<dbReference type="GO" id="GO:0008171">
    <property type="term" value="F:O-methyltransferase activity"/>
    <property type="evidence" value="ECO:0007669"/>
    <property type="project" value="InterPro"/>
</dbReference>
<comment type="caution">
    <text evidence="5">The sequence shown here is derived from an EMBL/GenBank/DDBJ whole genome shotgun (WGS) entry which is preliminary data.</text>
</comment>
<evidence type="ECO:0000313" key="5">
    <source>
        <dbReference type="EMBL" id="MSR93060.1"/>
    </source>
</evidence>
<keyword evidence="3 4" id="KW-0949">S-adenosyl-L-methionine</keyword>
<dbReference type="PANTHER" id="PTHR10509:SF14">
    <property type="entry name" value="CAFFEOYL-COA O-METHYLTRANSFERASE 3-RELATED"/>
    <property type="match status" value="1"/>
</dbReference>
<dbReference type="GO" id="GO:0016300">
    <property type="term" value="F:tRNA (uridine) methyltransferase activity"/>
    <property type="evidence" value="ECO:0007669"/>
    <property type="project" value="UniProtKB-UniRule"/>
</dbReference>
<sequence>MNMEDRMATFLHSLEKEEEAVVAAIEREALKEGVPIIRKETQSLLKVLLEMKKPERILEIGTAVGFSAILMSRFLGESCRIVTIEQYEKRIVAARANFRRAGTEERITLLEGDADKILPTLSETFDFIFVDAAKGQYLSYLPHVLRVLEQGGIILSDNVLQEGEILDSRFAVERRNRTIHSRMREYLYTIKRMEELETAILPVGDGVAISVKKEKCDE</sequence>
<dbReference type="HAMAP" id="MF_02217">
    <property type="entry name" value="TrmR_methyltr"/>
    <property type="match status" value="1"/>
</dbReference>
<keyword evidence="6" id="KW-1185">Reference proteome</keyword>
<dbReference type="GO" id="GO:0000287">
    <property type="term" value="F:magnesium ion binding"/>
    <property type="evidence" value="ECO:0007669"/>
    <property type="project" value="UniProtKB-UniRule"/>
</dbReference>
<comment type="subunit">
    <text evidence="4">Homodimer.</text>
</comment>
<comment type="similarity">
    <text evidence="4">Belongs to the class I-like SAM-binding methyltransferase superfamily. Cation-dependent O-methyltransferase family.</text>
</comment>
<evidence type="ECO:0000256" key="2">
    <source>
        <dbReference type="ARBA" id="ARBA00022679"/>
    </source>
</evidence>
<dbReference type="PANTHER" id="PTHR10509">
    <property type="entry name" value="O-METHYLTRANSFERASE-RELATED"/>
    <property type="match status" value="1"/>
</dbReference>
<feature type="binding site" evidence="4">
    <location>
        <position position="158"/>
    </location>
    <ligand>
        <name>Mg(2+)</name>
        <dbReference type="ChEBI" id="CHEBI:18420"/>
    </ligand>
</feature>
<dbReference type="AlphaFoldDB" id="A0A6N7UYY2"/>
<keyword evidence="4" id="KW-0479">Metal-binding</keyword>
<dbReference type="EC" id="2.1.1.-" evidence="4"/>
<dbReference type="SUPFAM" id="SSF53335">
    <property type="entry name" value="S-adenosyl-L-methionine-dependent methyltransferases"/>
    <property type="match status" value="1"/>
</dbReference>
<comment type="function">
    <text evidence="4">Catalyzes the methylation of 5-hydroxyuridine (ho5U) to form 5-methoxyuridine (mo5U) at position 34 in tRNAs.</text>
</comment>
<feature type="binding site" evidence="4">
    <location>
        <position position="131"/>
    </location>
    <ligand>
        <name>S-adenosyl-L-methionine</name>
        <dbReference type="ChEBI" id="CHEBI:59789"/>
    </ligand>
</feature>
<keyword evidence="4" id="KW-0819">tRNA processing</keyword>
<feature type="binding site" evidence="4">
    <location>
        <begin position="113"/>
        <end position="114"/>
    </location>
    <ligand>
        <name>S-adenosyl-L-methionine</name>
        <dbReference type="ChEBI" id="CHEBI:59789"/>
    </ligand>
</feature>
<gene>
    <name evidence="4" type="primary">trmR</name>
    <name evidence="5" type="ORF">FYJ34_01885</name>
</gene>
<dbReference type="Pfam" id="PF01596">
    <property type="entry name" value="Methyltransf_3"/>
    <property type="match status" value="1"/>
</dbReference>
<feature type="binding site" evidence="4">
    <location>
        <position position="85"/>
    </location>
    <ligand>
        <name>S-adenosyl-L-methionine</name>
        <dbReference type="ChEBI" id="CHEBI:59789"/>
    </ligand>
</feature>
<keyword evidence="4" id="KW-0460">Magnesium</keyword>